<dbReference type="Pfam" id="PF00069">
    <property type="entry name" value="Pkinase"/>
    <property type="match status" value="1"/>
</dbReference>
<dbReference type="PANTHER" id="PTHR46392">
    <property type="entry name" value="DUAL SERINE/THREONINE AND TYROSINE PROTEIN KINASE"/>
    <property type="match status" value="1"/>
</dbReference>
<keyword evidence="5" id="KW-0808">Transferase</keyword>
<comment type="subcellular location">
    <subcellularLocation>
        <location evidence="1">Cytoplasm</location>
    </subcellularLocation>
</comment>
<feature type="binding site" evidence="16">
    <location>
        <position position="638"/>
    </location>
    <ligand>
        <name>ATP</name>
        <dbReference type="ChEBI" id="CHEBI:30616"/>
    </ligand>
</feature>
<evidence type="ECO:0000256" key="10">
    <source>
        <dbReference type="ARBA" id="ARBA00040421"/>
    </source>
</evidence>
<dbReference type="GO" id="GO:0005524">
    <property type="term" value="F:ATP binding"/>
    <property type="evidence" value="ECO:0007669"/>
    <property type="project" value="UniProtKB-UniRule"/>
</dbReference>
<keyword evidence="7" id="KW-0418">Kinase</keyword>
<evidence type="ECO:0000256" key="1">
    <source>
        <dbReference type="ARBA" id="ARBA00004496"/>
    </source>
</evidence>
<evidence type="ECO:0000256" key="12">
    <source>
        <dbReference type="ARBA" id="ARBA00042638"/>
    </source>
</evidence>
<dbReference type="InterPro" id="IPR017441">
    <property type="entry name" value="Protein_kinase_ATP_BS"/>
</dbReference>
<dbReference type="PROSITE" id="PS50011">
    <property type="entry name" value="PROTEIN_KINASE_DOM"/>
    <property type="match status" value="1"/>
</dbReference>
<evidence type="ECO:0000256" key="4">
    <source>
        <dbReference type="ARBA" id="ARBA00022527"/>
    </source>
</evidence>
<dbReference type="AlphaFoldDB" id="A0A1D1UUF2"/>
<dbReference type="Gene3D" id="1.10.510.10">
    <property type="entry name" value="Transferase(Phosphotransferase) domain 1"/>
    <property type="match status" value="1"/>
</dbReference>
<dbReference type="InterPro" id="IPR011009">
    <property type="entry name" value="Kinase-like_dom_sf"/>
</dbReference>
<name>A0A1D1UUF2_RAMVA</name>
<dbReference type="GO" id="GO:0070374">
    <property type="term" value="P:positive regulation of ERK1 and ERK2 cascade"/>
    <property type="evidence" value="ECO:0007669"/>
    <property type="project" value="TreeGrafter"/>
</dbReference>
<dbReference type="SUPFAM" id="SSF56112">
    <property type="entry name" value="Protein kinase-like (PK-like)"/>
    <property type="match status" value="1"/>
</dbReference>
<dbReference type="SMART" id="SM00220">
    <property type="entry name" value="S_TKc"/>
    <property type="match status" value="1"/>
</dbReference>
<proteinExistence type="predicted"/>
<dbReference type="GO" id="GO:0044344">
    <property type="term" value="P:cellular response to fibroblast growth factor stimulus"/>
    <property type="evidence" value="ECO:0007669"/>
    <property type="project" value="TreeGrafter"/>
</dbReference>
<evidence type="ECO:0000256" key="6">
    <source>
        <dbReference type="ARBA" id="ARBA00022741"/>
    </source>
</evidence>
<dbReference type="GO" id="GO:0004713">
    <property type="term" value="F:protein tyrosine kinase activity"/>
    <property type="evidence" value="ECO:0007669"/>
    <property type="project" value="UniProtKB-KW"/>
</dbReference>
<dbReference type="GO" id="GO:0045743">
    <property type="term" value="P:positive regulation of fibroblast growth factor receptor signaling pathway"/>
    <property type="evidence" value="ECO:0007669"/>
    <property type="project" value="TreeGrafter"/>
</dbReference>
<evidence type="ECO:0000256" key="5">
    <source>
        <dbReference type="ARBA" id="ARBA00022679"/>
    </source>
</evidence>
<comment type="catalytic activity">
    <reaction evidence="14">
        <text>L-threonyl-[protein] + ATP = O-phospho-L-threonyl-[protein] + ADP + H(+)</text>
        <dbReference type="Rhea" id="RHEA:46608"/>
        <dbReference type="Rhea" id="RHEA-COMP:11060"/>
        <dbReference type="Rhea" id="RHEA-COMP:11605"/>
        <dbReference type="ChEBI" id="CHEBI:15378"/>
        <dbReference type="ChEBI" id="CHEBI:30013"/>
        <dbReference type="ChEBI" id="CHEBI:30616"/>
        <dbReference type="ChEBI" id="CHEBI:61977"/>
        <dbReference type="ChEBI" id="CHEBI:456216"/>
        <dbReference type="EC" id="2.7.12.1"/>
    </reaction>
</comment>
<evidence type="ECO:0000256" key="14">
    <source>
        <dbReference type="ARBA" id="ARBA00049308"/>
    </source>
</evidence>
<feature type="domain" description="Protein kinase" evidence="17">
    <location>
        <begin position="609"/>
        <end position="872"/>
    </location>
</feature>
<keyword evidence="8 16" id="KW-0067">ATP-binding</keyword>
<dbReference type="PANTHER" id="PTHR46392:SF1">
    <property type="entry name" value="DUAL SERINE_THREONINE AND TYROSINE PROTEIN KINASE"/>
    <property type="match status" value="1"/>
</dbReference>
<evidence type="ECO:0000256" key="15">
    <source>
        <dbReference type="ARBA" id="ARBA00051680"/>
    </source>
</evidence>
<evidence type="ECO:0000256" key="3">
    <source>
        <dbReference type="ARBA" id="ARBA00022490"/>
    </source>
</evidence>
<protein>
    <recommendedName>
        <fullName evidence="10">Dual serine/threonine and tyrosine protein kinase</fullName>
        <ecNumber evidence="2">2.7.12.1</ecNumber>
    </recommendedName>
    <alternativeName>
        <fullName evidence="12">Dusty protein kinase</fullName>
    </alternativeName>
    <alternativeName>
        <fullName evidence="11">Receptor-interacting serine/threonine-protein kinase 5</fullName>
    </alternativeName>
</protein>
<dbReference type="Proteomes" id="UP000186922">
    <property type="component" value="Unassembled WGS sequence"/>
</dbReference>
<dbReference type="GO" id="GO:0043066">
    <property type="term" value="P:negative regulation of apoptotic process"/>
    <property type="evidence" value="ECO:0007669"/>
    <property type="project" value="TreeGrafter"/>
</dbReference>
<evidence type="ECO:0000256" key="13">
    <source>
        <dbReference type="ARBA" id="ARBA00049003"/>
    </source>
</evidence>
<evidence type="ECO:0000256" key="16">
    <source>
        <dbReference type="PROSITE-ProRule" id="PRU10141"/>
    </source>
</evidence>
<organism evidence="18 19">
    <name type="scientific">Ramazzottius varieornatus</name>
    <name type="common">Water bear</name>
    <name type="synonym">Tardigrade</name>
    <dbReference type="NCBI Taxonomy" id="947166"/>
    <lineage>
        <taxon>Eukaryota</taxon>
        <taxon>Metazoa</taxon>
        <taxon>Ecdysozoa</taxon>
        <taxon>Tardigrada</taxon>
        <taxon>Eutardigrada</taxon>
        <taxon>Parachela</taxon>
        <taxon>Hypsibioidea</taxon>
        <taxon>Ramazzottiidae</taxon>
        <taxon>Ramazzottius</taxon>
    </lineage>
</organism>
<dbReference type="InterPro" id="IPR000719">
    <property type="entry name" value="Prot_kinase_dom"/>
</dbReference>
<evidence type="ECO:0000313" key="19">
    <source>
        <dbReference type="Proteomes" id="UP000186922"/>
    </source>
</evidence>
<evidence type="ECO:0000256" key="9">
    <source>
        <dbReference type="ARBA" id="ARBA00023137"/>
    </source>
</evidence>
<dbReference type="OrthoDB" id="122279at2759"/>
<evidence type="ECO:0000256" key="7">
    <source>
        <dbReference type="ARBA" id="ARBA00022777"/>
    </source>
</evidence>
<dbReference type="PROSITE" id="PS00107">
    <property type="entry name" value="PROTEIN_KINASE_ATP"/>
    <property type="match status" value="1"/>
</dbReference>
<keyword evidence="4" id="KW-0723">Serine/threonine-protein kinase</keyword>
<comment type="caution">
    <text evidence="18">The sequence shown here is derived from an EMBL/GenBank/DDBJ whole genome shotgun (WGS) entry which is preliminary data.</text>
</comment>
<reference evidence="18 19" key="1">
    <citation type="journal article" date="2016" name="Nat. Commun.">
        <title>Extremotolerant tardigrade genome and improved radiotolerance of human cultured cells by tardigrade-unique protein.</title>
        <authorList>
            <person name="Hashimoto T."/>
            <person name="Horikawa D.D."/>
            <person name="Saito Y."/>
            <person name="Kuwahara H."/>
            <person name="Kozuka-Hata H."/>
            <person name="Shin-I T."/>
            <person name="Minakuchi Y."/>
            <person name="Ohishi K."/>
            <person name="Motoyama A."/>
            <person name="Aizu T."/>
            <person name="Enomoto A."/>
            <person name="Kondo K."/>
            <person name="Tanaka S."/>
            <person name="Hara Y."/>
            <person name="Koshikawa S."/>
            <person name="Sagara H."/>
            <person name="Miura T."/>
            <person name="Yokobori S."/>
            <person name="Miyagawa K."/>
            <person name="Suzuki Y."/>
            <person name="Kubo T."/>
            <person name="Oyama M."/>
            <person name="Kohara Y."/>
            <person name="Fujiyama A."/>
            <person name="Arakawa K."/>
            <person name="Katayama T."/>
            <person name="Toyoda A."/>
            <person name="Kunieda T."/>
        </authorList>
    </citation>
    <scope>NUCLEOTIDE SEQUENCE [LARGE SCALE GENOMIC DNA]</scope>
    <source>
        <strain evidence="18 19">YOKOZUNA-1</strain>
    </source>
</reference>
<dbReference type="STRING" id="947166.A0A1D1UUF2"/>
<dbReference type="EC" id="2.7.12.1" evidence="2"/>
<evidence type="ECO:0000256" key="8">
    <source>
        <dbReference type="ARBA" id="ARBA00022840"/>
    </source>
</evidence>
<dbReference type="EMBL" id="BDGG01000002">
    <property type="protein sequence ID" value="GAU93284.1"/>
    <property type="molecule type" value="Genomic_DNA"/>
</dbReference>
<evidence type="ECO:0000256" key="2">
    <source>
        <dbReference type="ARBA" id="ARBA00013203"/>
    </source>
</evidence>
<gene>
    <name evidence="18" type="primary">RvY_05249-1</name>
    <name evidence="18" type="synonym">RvY_05249.1</name>
    <name evidence="18" type="ORF">RvY_05249</name>
</gene>
<dbReference type="GO" id="GO:0004674">
    <property type="term" value="F:protein serine/threonine kinase activity"/>
    <property type="evidence" value="ECO:0007669"/>
    <property type="project" value="UniProtKB-KW"/>
</dbReference>
<evidence type="ECO:0000313" key="18">
    <source>
        <dbReference type="EMBL" id="GAU93284.1"/>
    </source>
</evidence>
<evidence type="ECO:0000256" key="11">
    <source>
        <dbReference type="ARBA" id="ARBA00041268"/>
    </source>
</evidence>
<keyword evidence="6 16" id="KW-0547">Nucleotide-binding</keyword>
<keyword evidence="3" id="KW-0963">Cytoplasm</keyword>
<dbReference type="InterPro" id="IPR051302">
    <property type="entry name" value="Dual_SerThr-Tyr_Kinase"/>
</dbReference>
<comment type="catalytic activity">
    <reaction evidence="13">
        <text>L-seryl-[protein] + ATP = O-phospho-L-seryl-[protein] + ADP + H(+)</text>
        <dbReference type="Rhea" id="RHEA:17989"/>
        <dbReference type="Rhea" id="RHEA-COMP:9863"/>
        <dbReference type="Rhea" id="RHEA-COMP:11604"/>
        <dbReference type="ChEBI" id="CHEBI:15378"/>
        <dbReference type="ChEBI" id="CHEBI:29999"/>
        <dbReference type="ChEBI" id="CHEBI:30616"/>
        <dbReference type="ChEBI" id="CHEBI:83421"/>
        <dbReference type="ChEBI" id="CHEBI:456216"/>
        <dbReference type="EC" id="2.7.12.1"/>
    </reaction>
</comment>
<dbReference type="InterPro" id="IPR008271">
    <property type="entry name" value="Ser/Thr_kinase_AS"/>
</dbReference>
<sequence>MSAALVLEIKKHLQICKLLRQNFRDTKLCLKDLVQSGNFDSEFLAQVGVLRSEDLCITATTENTPTLILLGDYAASLALVNAIVKRPILPETLPPSPIGWRLLRISYGVRKGYSLSVAGNFEVIDGALARAAGRESVPVHDNLLMNKESGDTASNEAVLEISVDDELMVSGWRILVVPNQRTLTMEASSKIFSEGTLPVFVYNIAGRTLSEEDTTYLSQLRTVPTHVSILFLCPDGEPLSMGPDSPDVIPSQSAGEVHHQLLQLGYLAPPETPEGQPRPTGCDLVYGDQQLPAIDSFAKMTLHSRLLEVGSCLFSIHERILKMLTTFAFDVARDLCITPKRLIYVREKETSLFEDLNGVANMKQAEIENIIQETVASIKEGLLDEVENFSPSYSLSAELVEGAVPGGPQSPKDQQLCAEEIREVVLSKISSAVVNRLMSSLNCLRETVTGTLYRCLEGLELTEDKSHPSAANALKRIFDAAYQIQLNPATSSSIRHVFYERLRQFVQSLHWSSSTTVNKEWKREIASEMIRSLSASKLAKNILGQFKLKLQQAHEHFLTSVRQLEQKHAERLEKVEKVRLSVRRQYAPKMAKLALESASTKDLILHGQPKLGKEIGRGQYGVVFACDSWAGFSPCAIKSIVPPDDSHWYDLSLEYFYTRCVPKHPRIISFYGSVIDYGYNVHNEQAAVLFVMERMPRDLHSALKCGIPWITRLQIAIDVIEGIRFLHSQGLVHRDIKLKNVLLDKTYRAKLTDLGFCKPQALLSGSVVGTPIHMAPEIFTGQKYDHSVDIYAFGILLWFLCTGSVKLPTAFEPSMSKDMLRSSVRKGIRPERLPYFDEQCWNMMNACWSSEPYLRPLPGHIEPKLREIQHFYKQGCQIARTIKETEVVVGDSGGSPYCHLDFVNTVTNG</sequence>
<keyword evidence="19" id="KW-1185">Reference proteome</keyword>
<keyword evidence="9" id="KW-0829">Tyrosine-protein kinase</keyword>
<dbReference type="GO" id="GO:0005737">
    <property type="term" value="C:cytoplasm"/>
    <property type="evidence" value="ECO:0007669"/>
    <property type="project" value="UniProtKB-SubCell"/>
</dbReference>
<comment type="catalytic activity">
    <reaction evidence="15">
        <text>L-tyrosyl-[protein] + ATP = O-phospho-L-tyrosyl-[protein] + ADP + H(+)</text>
        <dbReference type="Rhea" id="RHEA:10596"/>
        <dbReference type="Rhea" id="RHEA-COMP:10136"/>
        <dbReference type="Rhea" id="RHEA-COMP:20101"/>
        <dbReference type="ChEBI" id="CHEBI:15378"/>
        <dbReference type="ChEBI" id="CHEBI:30616"/>
        <dbReference type="ChEBI" id="CHEBI:46858"/>
        <dbReference type="ChEBI" id="CHEBI:61978"/>
        <dbReference type="ChEBI" id="CHEBI:456216"/>
        <dbReference type="EC" id="2.7.12.1"/>
    </reaction>
</comment>
<evidence type="ECO:0000259" key="17">
    <source>
        <dbReference type="PROSITE" id="PS50011"/>
    </source>
</evidence>
<accession>A0A1D1UUF2</accession>
<dbReference type="GO" id="GO:0004712">
    <property type="term" value="F:protein serine/threonine/tyrosine kinase activity"/>
    <property type="evidence" value="ECO:0007669"/>
    <property type="project" value="UniProtKB-EC"/>
</dbReference>
<dbReference type="PROSITE" id="PS00108">
    <property type="entry name" value="PROTEIN_KINASE_ST"/>
    <property type="match status" value="1"/>
</dbReference>